<dbReference type="CDD" id="cd06454">
    <property type="entry name" value="KBL_like"/>
    <property type="match status" value="1"/>
</dbReference>
<evidence type="ECO:0000256" key="4">
    <source>
        <dbReference type="ARBA" id="ARBA00022679"/>
    </source>
</evidence>
<protein>
    <recommendedName>
        <fullName evidence="3">serine C-palmitoyltransferase</fullName>
        <ecNumber evidence="3">2.3.1.50</ecNumber>
    </recommendedName>
</protein>
<dbReference type="InterPro" id="IPR015421">
    <property type="entry name" value="PyrdxlP-dep_Trfase_major"/>
</dbReference>
<comment type="catalytic activity">
    <reaction evidence="7">
        <text>L-serine + hexadecanoyl-CoA + H(+) = 3-oxosphinganine + CO2 + CoA</text>
        <dbReference type="Rhea" id="RHEA:14761"/>
        <dbReference type="ChEBI" id="CHEBI:15378"/>
        <dbReference type="ChEBI" id="CHEBI:16526"/>
        <dbReference type="ChEBI" id="CHEBI:33384"/>
        <dbReference type="ChEBI" id="CHEBI:57287"/>
        <dbReference type="ChEBI" id="CHEBI:57379"/>
        <dbReference type="ChEBI" id="CHEBI:58299"/>
        <dbReference type="EC" id="2.3.1.50"/>
    </reaction>
</comment>
<dbReference type="PANTHER" id="PTHR13693">
    <property type="entry name" value="CLASS II AMINOTRANSFERASE/8-AMINO-7-OXONONANOATE SYNTHASE"/>
    <property type="match status" value="1"/>
</dbReference>
<keyword evidence="11" id="KW-1185">Reference proteome</keyword>
<proteinExistence type="inferred from homology"/>
<gene>
    <name evidence="10" type="ORF">AB6A40_004315</name>
</gene>
<comment type="caution">
    <text evidence="10">The sequence shown here is derived from an EMBL/GenBank/DDBJ whole genome shotgun (WGS) entry which is preliminary data.</text>
</comment>
<evidence type="ECO:0000313" key="11">
    <source>
        <dbReference type="Proteomes" id="UP001608902"/>
    </source>
</evidence>
<dbReference type="InterPro" id="IPR004839">
    <property type="entry name" value="Aminotransferase_I/II_large"/>
</dbReference>
<dbReference type="PANTHER" id="PTHR13693:SF3">
    <property type="entry name" value="LD36009P"/>
    <property type="match status" value="1"/>
</dbReference>
<evidence type="ECO:0000256" key="5">
    <source>
        <dbReference type="ARBA" id="ARBA00022898"/>
    </source>
</evidence>
<dbReference type="Proteomes" id="UP001608902">
    <property type="component" value="Unassembled WGS sequence"/>
</dbReference>
<keyword evidence="5 8" id="KW-0663">Pyridoxal phosphate</keyword>
<dbReference type="InterPro" id="IPR015424">
    <property type="entry name" value="PyrdxlP-dep_Trfase"/>
</dbReference>
<dbReference type="GO" id="GO:0004758">
    <property type="term" value="F:serine C-palmitoyltransferase activity"/>
    <property type="evidence" value="ECO:0007669"/>
    <property type="project" value="UniProtKB-EC"/>
</dbReference>
<feature type="domain" description="Aminotransferase class I/classII large" evidence="9">
    <location>
        <begin position="48"/>
        <end position="405"/>
    </location>
</feature>
<evidence type="ECO:0000256" key="1">
    <source>
        <dbReference type="ARBA" id="ARBA00001933"/>
    </source>
</evidence>
<name>A0ABD6EJL3_9BILA</name>
<reference evidence="10 11" key="1">
    <citation type="submission" date="2024-08" db="EMBL/GenBank/DDBJ databases">
        <title>Gnathostoma spinigerum genome.</title>
        <authorList>
            <person name="Gonzalez-Bertolin B."/>
            <person name="Monzon S."/>
            <person name="Zaballos A."/>
            <person name="Jimenez P."/>
            <person name="Dekumyoy P."/>
            <person name="Varona S."/>
            <person name="Cuesta I."/>
            <person name="Sumanam S."/>
            <person name="Adisakwattana P."/>
            <person name="Gasser R.B."/>
            <person name="Hernandez-Gonzalez A."/>
            <person name="Young N.D."/>
            <person name="Perteguer M.J."/>
        </authorList>
    </citation>
    <scope>NUCLEOTIDE SEQUENCE [LARGE SCALE GENOMIC DNA]</scope>
    <source>
        <strain evidence="10">AL3</strain>
        <tissue evidence="10">Liver</tissue>
    </source>
</reference>
<evidence type="ECO:0000256" key="2">
    <source>
        <dbReference type="ARBA" id="ARBA00008392"/>
    </source>
</evidence>
<keyword evidence="6" id="KW-0012">Acyltransferase</keyword>
<dbReference type="Gene3D" id="3.40.640.10">
    <property type="entry name" value="Type I PLP-dependent aspartate aminotransferase-like (Major domain)"/>
    <property type="match status" value="1"/>
</dbReference>
<comment type="similarity">
    <text evidence="2 8">Belongs to the class-II pyridoxal-phosphate-dependent aminotransferase family.</text>
</comment>
<comment type="cofactor">
    <cofactor evidence="1 8">
        <name>pyridoxal 5'-phosphate</name>
        <dbReference type="ChEBI" id="CHEBI:597326"/>
    </cofactor>
</comment>
<evidence type="ECO:0000259" key="9">
    <source>
        <dbReference type="Pfam" id="PF00155"/>
    </source>
</evidence>
<dbReference type="Gene3D" id="3.90.1150.10">
    <property type="entry name" value="Aspartate Aminotransferase, domain 1"/>
    <property type="match status" value="1"/>
</dbReference>
<evidence type="ECO:0000313" key="10">
    <source>
        <dbReference type="EMBL" id="MFH4977606.1"/>
    </source>
</evidence>
<dbReference type="PROSITE" id="PS00599">
    <property type="entry name" value="AA_TRANSFER_CLASS_2"/>
    <property type="match status" value="1"/>
</dbReference>
<dbReference type="Pfam" id="PF00155">
    <property type="entry name" value="Aminotran_1_2"/>
    <property type="match status" value="1"/>
</dbReference>
<evidence type="ECO:0000256" key="8">
    <source>
        <dbReference type="RuleBase" id="RU003693"/>
    </source>
</evidence>
<organism evidence="10 11">
    <name type="scientific">Gnathostoma spinigerum</name>
    <dbReference type="NCBI Taxonomy" id="75299"/>
    <lineage>
        <taxon>Eukaryota</taxon>
        <taxon>Metazoa</taxon>
        <taxon>Ecdysozoa</taxon>
        <taxon>Nematoda</taxon>
        <taxon>Chromadorea</taxon>
        <taxon>Rhabditida</taxon>
        <taxon>Spirurina</taxon>
        <taxon>Gnathostomatomorpha</taxon>
        <taxon>Gnathostomatoidea</taxon>
        <taxon>Gnathostomatidae</taxon>
        <taxon>Gnathostoma</taxon>
    </lineage>
</organism>
<dbReference type="EMBL" id="JBGFUD010002443">
    <property type="protein sequence ID" value="MFH4977606.1"/>
    <property type="molecule type" value="Genomic_DNA"/>
</dbReference>
<dbReference type="InterPro" id="IPR001917">
    <property type="entry name" value="Aminotrans_II_pyridoxalP_BS"/>
</dbReference>
<evidence type="ECO:0000256" key="7">
    <source>
        <dbReference type="ARBA" id="ARBA00048528"/>
    </source>
</evidence>
<evidence type="ECO:0000256" key="6">
    <source>
        <dbReference type="ARBA" id="ARBA00023315"/>
    </source>
</evidence>
<accession>A0ABD6EJL3</accession>
<dbReference type="SUPFAM" id="SSF53383">
    <property type="entry name" value="PLP-dependent transferases"/>
    <property type="match status" value="1"/>
</dbReference>
<dbReference type="EC" id="2.3.1.50" evidence="3"/>
<sequence>MFVNNIYRIASDVVNRPLAGVPGAVMKLRNRITTDYGWHYDYTGSTSDVINMGSYNYLGFSRKDGPCASSAADAIDSFGIGSCGTRHEMSNNTIQRDLDYYVAKFLGVDDAICFPMGFATNSMNLASLVGEGCLILSDERNHASIALGSRISNGTIKVFKHNDPEDLEKKVIQALSEGQSVSGKPFRKILIIVEGVYSMEGTIVDLPAIIAIKKKYKAYVFLDEAHSIGALGEHGRGVVEYWGCDPKDVDVMMGTLTKSFASAGGYIAGNKKLVNYIRSSSQGACYGMTISAPVAAQVLSSIKIMLGEDGTSIGREKNLQLLRNTRYMRRRLEQMGFLIYGQEDSPVIPMMMFYITRVVCFGRYTLGKGLGVVCVAYPATPLTKCRARLCVSADHTKDQLDKALEIMNEAGDYSGTKYGTVDRSGKVIEY</sequence>
<dbReference type="InterPro" id="IPR050087">
    <property type="entry name" value="AON_synthase_class-II"/>
</dbReference>
<dbReference type="AlphaFoldDB" id="A0ABD6EJL3"/>
<evidence type="ECO:0000256" key="3">
    <source>
        <dbReference type="ARBA" id="ARBA00013220"/>
    </source>
</evidence>
<dbReference type="InterPro" id="IPR015422">
    <property type="entry name" value="PyrdxlP-dep_Trfase_small"/>
</dbReference>
<keyword evidence="4" id="KW-0808">Transferase</keyword>